<feature type="compositionally biased region" description="Polar residues" evidence="1">
    <location>
        <begin position="292"/>
        <end position="303"/>
    </location>
</feature>
<reference evidence="3" key="1">
    <citation type="submission" date="2019-08" db="EMBL/GenBank/DDBJ databases">
        <title>The improved chromosome-level genome for the pearl oyster Pinctada fucata martensii using PacBio sequencing and Hi-C.</title>
        <authorList>
            <person name="Zheng Z."/>
        </authorList>
    </citation>
    <scope>NUCLEOTIDE SEQUENCE</scope>
    <source>
        <strain evidence="3">ZZ-2019</strain>
        <tissue evidence="3">Adductor muscle</tissue>
    </source>
</reference>
<gene>
    <name evidence="3" type="ORF">FSP39_009398</name>
</gene>
<dbReference type="EMBL" id="VSWD01000012">
    <property type="protein sequence ID" value="KAK3085836.1"/>
    <property type="molecule type" value="Genomic_DNA"/>
</dbReference>
<feature type="region of interest" description="Disordered" evidence="1">
    <location>
        <begin position="94"/>
        <end position="127"/>
    </location>
</feature>
<proteinExistence type="predicted"/>
<feature type="region of interest" description="Disordered" evidence="1">
    <location>
        <begin position="212"/>
        <end position="241"/>
    </location>
</feature>
<dbReference type="PANTHER" id="PTHR22192:SF17">
    <property type="entry name" value="SPERIOLIN-LIKE PROTEIN"/>
    <property type="match status" value="1"/>
</dbReference>
<dbReference type="PANTHER" id="PTHR22192">
    <property type="entry name" value="SPERIOLIN"/>
    <property type="match status" value="1"/>
</dbReference>
<comment type="caution">
    <text evidence="3">The sequence shown here is derived from an EMBL/GenBank/DDBJ whole genome shotgun (WGS) entry which is preliminary data.</text>
</comment>
<keyword evidence="4" id="KW-1185">Reference proteome</keyword>
<dbReference type="InterPro" id="IPR029384">
    <property type="entry name" value="Speriolin_C"/>
</dbReference>
<accession>A0AA88XI81</accession>
<feature type="region of interest" description="Disordered" evidence="1">
    <location>
        <begin position="1"/>
        <end position="22"/>
    </location>
</feature>
<protein>
    <recommendedName>
        <fullName evidence="2">Speriolin C-terminal domain-containing protein</fullName>
    </recommendedName>
</protein>
<dbReference type="Proteomes" id="UP001186944">
    <property type="component" value="Unassembled WGS sequence"/>
</dbReference>
<dbReference type="AlphaFoldDB" id="A0AA88XI81"/>
<feature type="compositionally biased region" description="Polar residues" evidence="1">
    <location>
        <begin position="156"/>
        <end position="173"/>
    </location>
</feature>
<evidence type="ECO:0000256" key="1">
    <source>
        <dbReference type="SAM" id="MobiDB-lite"/>
    </source>
</evidence>
<feature type="compositionally biased region" description="Basic and acidic residues" evidence="1">
    <location>
        <begin position="13"/>
        <end position="22"/>
    </location>
</feature>
<evidence type="ECO:0000313" key="4">
    <source>
        <dbReference type="Proteomes" id="UP001186944"/>
    </source>
</evidence>
<dbReference type="Pfam" id="PF15059">
    <property type="entry name" value="Speriolin_C"/>
    <property type="match status" value="1"/>
</dbReference>
<evidence type="ECO:0000259" key="2">
    <source>
        <dbReference type="Pfam" id="PF15059"/>
    </source>
</evidence>
<dbReference type="GO" id="GO:0005813">
    <property type="term" value="C:centrosome"/>
    <property type="evidence" value="ECO:0007669"/>
    <property type="project" value="TreeGrafter"/>
</dbReference>
<evidence type="ECO:0000313" key="3">
    <source>
        <dbReference type="EMBL" id="KAK3085836.1"/>
    </source>
</evidence>
<dbReference type="InterPro" id="IPR026715">
    <property type="entry name" value="SPATC1"/>
</dbReference>
<name>A0AA88XI81_PINIB</name>
<feature type="domain" description="Speriolin C-terminal" evidence="2">
    <location>
        <begin position="417"/>
        <end position="575"/>
    </location>
</feature>
<organism evidence="3 4">
    <name type="scientific">Pinctada imbricata</name>
    <name type="common">Atlantic pearl-oyster</name>
    <name type="synonym">Pinctada martensii</name>
    <dbReference type="NCBI Taxonomy" id="66713"/>
    <lineage>
        <taxon>Eukaryota</taxon>
        <taxon>Metazoa</taxon>
        <taxon>Spiralia</taxon>
        <taxon>Lophotrochozoa</taxon>
        <taxon>Mollusca</taxon>
        <taxon>Bivalvia</taxon>
        <taxon>Autobranchia</taxon>
        <taxon>Pteriomorphia</taxon>
        <taxon>Pterioida</taxon>
        <taxon>Pterioidea</taxon>
        <taxon>Pteriidae</taxon>
        <taxon>Pinctada</taxon>
    </lineage>
</organism>
<sequence>MSYGGDFPTLHPGDLEGGKSKQERSFIEIIRKENQRLQEENKLLKRCLLLTKENSDLKTANILAHVVSLLDDRQAFPWAHPSASMYNSEYSKEFSQNRQVPEMPSVTTEDHQTSSFRPIVPERPQSFKPTLVGHNLLQQQGFQDTNSKNRLHMDPTSRSQNDRNSASSVDHQNSHLINSMVVDPASRDYCYPPTASSAGQQAIAREREAGPLQNVLNQEETRESRVPVNSYVESSRQEGELPNSFRRISSTRDQNVPSPYVENESWESMMKDGYVEEQVNEDMKVDSKGPGLSSNQRHGLSEGYGTQRQDVDAITPQIQMGTPQATSTHQDVNATTPHVHIETPQATSTQRQDVNATTPQVNVGSPLATSTPLRKNISNDTKANLLNRPVDQILGIQPLVSEYHTRKVAQMHKNKRLIGEIAFQLDRRILEFVFAWKDMEQSSNMQRKRRYYGYSTANIGQMIRKEATKPNGDLDHKKELEMRYRFDYVIRTLKKFGYNLDLHGGFSQDMVNKHGLMVGPPDAQTVRKFGLDDPVVLRLLLRQMIADDRELANALILLDCLCLMAYDDKRPIFMW</sequence>
<feature type="region of interest" description="Disordered" evidence="1">
    <location>
        <begin position="284"/>
        <end position="303"/>
    </location>
</feature>
<feature type="region of interest" description="Disordered" evidence="1">
    <location>
        <begin position="142"/>
        <end position="173"/>
    </location>
</feature>